<evidence type="ECO:0000259" key="13">
    <source>
        <dbReference type="Pfam" id="PF21141"/>
    </source>
</evidence>
<sequence length="498" mass="55911">MGLLEIIKSFKSPTGREIRILLLGLDNAGKTTILKQLSTEDVSNVTPTKGFNVKTVAAAGDIRLNVWDIGGQRAIRPFWANYFENTDALIYVIDSSDKKRFDETGVELTELLEEEKLRKVPVLVFANKQDLATAAKASEISTRLKLTEIRDRSWHIQGCSALTNEGVTEGINWTLISSHPISIDVYKKEVENAVELLYMADHFHYFFTDRDGTLKSYSCSYPSSIQPAYSGVIQAQFARRCAQTCCILTTAPLMHIGVLDVSTIPPGYYYFGASAGREWFVDPTNKFKDTSIPEGTLNLLDQVFKKITHLLESHDFKMFTWVGSGLQKHYGHLTIAHQDVYKSVPEGMSNRIYEEIQSIVDEVDAEGNVLQLSRTSLDIKIYLKTKTDGQVFDKGDGLRMLCEKMNCDLKDGNVLVCGDSATDLPMLKECLDRNSPGVFTIWVTADERLKEQVRAMCSSYKNDQIAFVSCPEVLLGAMAQATIRETRIRKISRPEEFS</sequence>
<evidence type="ECO:0000256" key="1">
    <source>
        <dbReference type="ARBA" id="ARBA00004555"/>
    </source>
</evidence>
<dbReference type="Gene3D" id="3.40.50.1000">
    <property type="entry name" value="HAD superfamily/HAD-like"/>
    <property type="match status" value="1"/>
</dbReference>
<dbReference type="InterPro" id="IPR049063">
    <property type="entry name" value="T6PP_C"/>
</dbReference>
<keyword evidence="5 11" id="KW-0547">Nucleotide-binding</keyword>
<gene>
    <name evidence="14" type="ORF">CBOVIS_LOCUS7734</name>
</gene>
<evidence type="ECO:0000256" key="6">
    <source>
        <dbReference type="ARBA" id="ARBA00022927"/>
    </source>
</evidence>
<proteinExistence type="inferred from homology"/>
<dbReference type="SUPFAM" id="SSF52540">
    <property type="entry name" value="P-loop containing nucleoside triphosphate hydrolases"/>
    <property type="match status" value="1"/>
</dbReference>
<keyword evidence="12" id="KW-0479">Metal-binding</keyword>
<evidence type="ECO:0000256" key="4">
    <source>
        <dbReference type="ARBA" id="ARBA00022707"/>
    </source>
</evidence>
<dbReference type="SUPFAM" id="SSF56784">
    <property type="entry name" value="HAD-like"/>
    <property type="match status" value="1"/>
</dbReference>
<evidence type="ECO:0000256" key="5">
    <source>
        <dbReference type="ARBA" id="ARBA00022741"/>
    </source>
</evidence>
<comment type="subcellular location">
    <subcellularLocation>
        <location evidence="1">Golgi apparatus</location>
    </subcellularLocation>
</comment>
<dbReference type="Gene3D" id="3.30.70.3080">
    <property type="match status" value="1"/>
</dbReference>
<evidence type="ECO:0000256" key="2">
    <source>
        <dbReference type="ARBA" id="ARBA00010290"/>
    </source>
</evidence>
<keyword evidence="3" id="KW-0813">Transport</keyword>
<dbReference type="InterPro" id="IPR027417">
    <property type="entry name" value="P-loop_NTPase"/>
</dbReference>
<dbReference type="OrthoDB" id="2011769at2759"/>
<feature type="binding site" evidence="11">
    <location>
        <begin position="24"/>
        <end position="31"/>
    </location>
    <ligand>
        <name>GTP</name>
        <dbReference type="ChEBI" id="CHEBI:37565"/>
    </ligand>
</feature>
<dbReference type="CDD" id="cd04155">
    <property type="entry name" value="Arl3"/>
    <property type="match status" value="1"/>
</dbReference>
<evidence type="ECO:0000256" key="11">
    <source>
        <dbReference type="PIRSR" id="PIRSR606689-1"/>
    </source>
</evidence>
<keyword evidence="15" id="KW-1185">Reference proteome</keyword>
<keyword evidence="7" id="KW-0333">Golgi apparatus</keyword>
<feature type="binding site" evidence="11">
    <location>
        <position position="71"/>
    </location>
    <ligand>
        <name>GTP</name>
        <dbReference type="ChEBI" id="CHEBI:37565"/>
    </ligand>
</feature>
<dbReference type="GO" id="GO:0005794">
    <property type="term" value="C:Golgi apparatus"/>
    <property type="evidence" value="ECO:0007669"/>
    <property type="project" value="UniProtKB-SubCell"/>
</dbReference>
<comment type="caution">
    <text evidence="14">The sequence shown here is derived from an EMBL/GenBank/DDBJ whole genome shotgun (WGS) entry which is preliminary data.</text>
</comment>
<evidence type="ECO:0000256" key="10">
    <source>
        <dbReference type="ARBA" id="ARBA00040616"/>
    </source>
</evidence>
<dbReference type="GO" id="GO:0015031">
    <property type="term" value="P:protein transport"/>
    <property type="evidence" value="ECO:0007669"/>
    <property type="project" value="UniProtKB-KW"/>
</dbReference>
<dbReference type="Proteomes" id="UP000494206">
    <property type="component" value="Unassembled WGS sequence"/>
</dbReference>
<dbReference type="GO" id="GO:0005525">
    <property type="term" value="F:GTP binding"/>
    <property type="evidence" value="ECO:0007669"/>
    <property type="project" value="UniProtKB-KW"/>
</dbReference>
<dbReference type="GO" id="GO:0003924">
    <property type="term" value="F:GTPase activity"/>
    <property type="evidence" value="ECO:0007669"/>
    <property type="project" value="InterPro"/>
</dbReference>
<keyword evidence="8 11" id="KW-0342">GTP-binding</keyword>
<feature type="domain" description="Trehalose-6-phosphate phosphatase C-terminal" evidence="13">
    <location>
        <begin position="206"/>
        <end position="474"/>
    </location>
</feature>
<dbReference type="Gene3D" id="3.40.50.300">
    <property type="entry name" value="P-loop containing nucleotide triphosphate hydrolases"/>
    <property type="match status" value="1"/>
</dbReference>
<feature type="binding site" evidence="12">
    <location>
        <position position="48"/>
    </location>
    <ligand>
        <name>Mg(2+)</name>
        <dbReference type="ChEBI" id="CHEBI:18420"/>
    </ligand>
</feature>
<reference evidence="14 15" key="1">
    <citation type="submission" date="2020-04" db="EMBL/GenBank/DDBJ databases">
        <authorList>
            <person name="Laetsch R D."/>
            <person name="Stevens L."/>
            <person name="Kumar S."/>
            <person name="Blaxter L. M."/>
        </authorList>
    </citation>
    <scope>NUCLEOTIDE SEQUENCE [LARGE SCALE GENOMIC DNA]</scope>
</reference>
<dbReference type="FunFam" id="3.40.50.300:FF:000281">
    <property type="entry name" value="ADP-ribosylation factor-like protein 3"/>
    <property type="match status" value="1"/>
</dbReference>
<dbReference type="NCBIfam" id="TIGR00231">
    <property type="entry name" value="small_GTP"/>
    <property type="match status" value="1"/>
</dbReference>
<keyword evidence="9" id="KW-0449">Lipoprotein</keyword>
<dbReference type="SMART" id="SM00177">
    <property type="entry name" value="ARF"/>
    <property type="match status" value="1"/>
</dbReference>
<dbReference type="Pfam" id="PF00025">
    <property type="entry name" value="Arf"/>
    <property type="match status" value="1"/>
</dbReference>
<evidence type="ECO:0000313" key="15">
    <source>
        <dbReference type="Proteomes" id="UP000494206"/>
    </source>
</evidence>
<evidence type="ECO:0000256" key="12">
    <source>
        <dbReference type="PIRSR" id="PIRSR606689-2"/>
    </source>
</evidence>
<dbReference type="InterPro" id="IPR036412">
    <property type="entry name" value="HAD-like_sf"/>
</dbReference>
<protein>
    <recommendedName>
        <fullName evidence="10">ADP-ribosylation factor-like protein 3</fullName>
    </recommendedName>
</protein>
<keyword evidence="4" id="KW-0519">Myristate</keyword>
<dbReference type="InterPro" id="IPR005225">
    <property type="entry name" value="Small_GTP-bd"/>
</dbReference>
<evidence type="ECO:0000256" key="9">
    <source>
        <dbReference type="ARBA" id="ARBA00023288"/>
    </source>
</evidence>
<comment type="similarity">
    <text evidence="2">Belongs to the small GTPase superfamily. Arf family.</text>
</comment>
<name>A0A8S1EZC5_9PELO</name>
<dbReference type="PROSITE" id="PS51417">
    <property type="entry name" value="ARF"/>
    <property type="match status" value="1"/>
</dbReference>
<dbReference type="PANTHER" id="PTHR45697">
    <property type="entry name" value="ADP-RIBOSYLATION FACTOR-LIKE PROTEIN 2-RELATED"/>
    <property type="match status" value="1"/>
</dbReference>
<accession>A0A8S1EZC5</accession>
<keyword evidence="6" id="KW-0653">Protein transport</keyword>
<dbReference type="InterPro" id="IPR006689">
    <property type="entry name" value="Small_GTPase_ARF/SAR"/>
</dbReference>
<dbReference type="InterPro" id="IPR023214">
    <property type="entry name" value="HAD_sf"/>
</dbReference>
<feature type="binding site" evidence="12">
    <location>
        <position position="31"/>
    </location>
    <ligand>
        <name>Mg(2+)</name>
        <dbReference type="ChEBI" id="CHEBI:18420"/>
    </ligand>
</feature>
<dbReference type="GO" id="GO:0046872">
    <property type="term" value="F:metal ion binding"/>
    <property type="evidence" value="ECO:0007669"/>
    <property type="project" value="UniProtKB-KW"/>
</dbReference>
<dbReference type="SMART" id="SM00175">
    <property type="entry name" value="RAB"/>
    <property type="match status" value="1"/>
</dbReference>
<evidence type="ECO:0000256" key="8">
    <source>
        <dbReference type="ARBA" id="ARBA00023134"/>
    </source>
</evidence>
<organism evidence="14 15">
    <name type="scientific">Caenorhabditis bovis</name>
    <dbReference type="NCBI Taxonomy" id="2654633"/>
    <lineage>
        <taxon>Eukaryota</taxon>
        <taxon>Metazoa</taxon>
        <taxon>Ecdysozoa</taxon>
        <taxon>Nematoda</taxon>
        <taxon>Chromadorea</taxon>
        <taxon>Rhabditida</taxon>
        <taxon>Rhabditina</taxon>
        <taxon>Rhabditomorpha</taxon>
        <taxon>Rhabditoidea</taxon>
        <taxon>Rhabditidae</taxon>
        <taxon>Peloderinae</taxon>
        <taxon>Caenorhabditis</taxon>
    </lineage>
</organism>
<dbReference type="EMBL" id="CADEPM010000004">
    <property type="protein sequence ID" value="CAB3405550.1"/>
    <property type="molecule type" value="Genomic_DNA"/>
</dbReference>
<feature type="binding site" evidence="11">
    <location>
        <begin position="127"/>
        <end position="130"/>
    </location>
    <ligand>
        <name>GTP</name>
        <dbReference type="ChEBI" id="CHEBI:37565"/>
    </ligand>
</feature>
<dbReference type="AlphaFoldDB" id="A0A8S1EZC5"/>
<keyword evidence="12" id="KW-0460">Magnesium</keyword>
<dbReference type="Pfam" id="PF21141">
    <property type="entry name" value="T6PP_C"/>
    <property type="match status" value="1"/>
</dbReference>
<evidence type="ECO:0000256" key="3">
    <source>
        <dbReference type="ARBA" id="ARBA00022448"/>
    </source>
</evidence>
<dbReference type="SMART" id="SM00178">
    <property type="entry name" value="SAR"/>
    <property type="match status" value="1"/>
</dbReference>
<evidence type="ECO:0000256" key="7">
    <source>
        <dbReference type="ARBA" id="ARBA00023034"/>
    </source>
</evidence>
<dbReference type="PRINTS" id="PR00328">
    <property type="entry name" value="SAR1GTPBP"/>
</dbReference>
<dbReference type="InterPro" id="IPR044612">
    <property type="entry name" value="ARL2/3"/>
</dbReference>
<evidence type="ECO:0000313" key="14">
    <source>
        <dbReference type="EMBL" id="CAB3405550.1"/>
    </source>
</evidence>